<proteinExistence type="predicted"/>
<feature type="region of interest" description="Disordered" evidence="7">
    <location>
        <begin position="1"/>
        <end position="23"/>
    </location>
</feature>
<gene>
    <name evidence="9" type="primary">LOC110414084</name>
</gene>
<evidence type="ECO:0000313" key="9">
    <source>
        <dbReference type="RefSeq" id="XP_021280824.1"/>
    </source>
</evidence>
<keyword evidence="3" id="KW-0378">Hydrolase</keyword>
<evidence type="ECO:0000256" key="3">
    <source>
        <dbReference type="ARBA" id="ARBA00022801"/>
    </source>
</evidence>
<comment type="catalytic activity">
    <reaction evidence="6">
        <text>ATP + H2O = ADP + phosphate + H(+)</text>
        <dbReference type="Rhea" id="RHEA:13065"/>
        <dbReference type="ChEBI" id="CHEBI:15377"/>
        <dbReference type="ChEBI" id="CHEBI:15378"/>
        <dbReference type="ChEBI" id="CHEBI:30616"/>
        <dbReference type="ChEBI" id="CHEBI:43474"/>
        <dbReference type="ChEBI" id="CHEBI:456216"/>
        <dbReference type="EC" id="3.6.4.13"/>
    </reaction>
</comment>
<dbReference type="PANTHER" id="PTHR18934">
    <property type="entry name" value="ATP-DEPENDENT RNA HELICASE"/>
    <property type="match status" value="1"/>
</dbReference>
<dbReference type="Gene3D" id="3.40.50.300">
    <property type="entry name" value="P-loop containing nucleotide triphosphate hydrolases"/>
    <property type="match status" value="1"/>
</dbReference>
<evidence type="ECO:0000256" key="2">
    <source>
        <dbReference type="ARBA" id="ARBA00022741"/>
    </source>
</evidence>
<keyword evidence="4" id="KW-0347">Helicase</keyword>
<dbReference type="GO" id="GO:0016787">
    <property type="term" value="F:hydrolase activity"/>
    <property type="evidence" value="ECO:0007669"/>
    <property type="project" value="UniProtKB-KW"/>
</dbReference>
<feature type="compositionally biased region" description="Polar residues" evidence="7">
    <location>
        <begin position="13"/>
        <end position="23"/>
    </location>
</feature>
<feature type="region of interest" description="Disordered" evidence="7">
    <location>
        <begin position="132"/>
        <end position="157"/>
    </location>
</feature>
<dbReference type="GO" id="GO:0003723">
    <property type="term" value="F:RNA binding"/>
    <property type="evidence" value="ECO:0007669"/>
    <property type="project" value="TreeGrafter"/>
</dbReference>
<dbReference type="AlphaFoldDB" id="A0A6J1A2F5"/>
<protein>
    <recommendedName>
        <fullName evidence="1">RNA helicase</fullName>
        <ecNumber evidence="1">3.6.4.13</ecNumber>
    </recommendedName>
</protein>
<dbReference type="GO" id="GO:0005524">
    <property type="term" value="F:ATP binding"/>
    <property type="evidence" value="ECO:0007669"/>
    <property type="project" value="UniProtKB-KW"/>
</dbReference>
<keyword evidence="5" id="KW-0067">ATP-binding</keyword>
<dbReference type="EC" id="3.6.4.13" evidence="1"/>
<dbReference type="SUPFAM" id="SSF52540">
    <property type="entry name" value="P-loop containing nucleoside triphosphate hydrolases"/>
    <property type="match status" value="1"/>
</dbReference>
<dbReference type="Proteomes" id="UP000504621">
    <property type="component" value="Unplaced"/>
</dbReference>
<evidence type="ECO:0000256" key="6">
    <source>
        <dbReference type="ARBA" id="ARBA00047984"/>
    </source>
</evidence>
<evidence type="ECO:0000256" key="1">
    <source>
        <dbReference type="ARBA" id="ARBA00012552"/>
    </source>
</evidence>
<evidence type="ECO:0000313" key="8">
    <source>
        <dbReference type="Proteomes" id="UP000504621"/>
    </source>
</evidence>
<reference evidence="9" key="1">
    <citation type="submission" date="2025-08" db="UniProtKB">
        <authorList>
            <consortium name="RefSeq"/>
        </authorList>
    </citation>
    <scope>IDENTIFICATION</scope>
    <source>
        <tissue evidence="9">Leaf</tissue>
    </source>
</reference>
<dbReference type="RefSeq" id="XP_021280824.1">
    <property type="nucleotide sequence ID" value="XM_021425149.1"/>
</dbReference>
<dbReference type="PANTHER" id="PTHR18934:SF99">
    <property type="entry name" value="ATP-DEPENDENT RNA HELICASE DHX37-RELATED"/>
    <property type="match status" value="1"/>
</dbReference>
<sequence>MESSGLPVELMTGQDSWSLEGSDSNALILPTKRSKKRKENNLELEKAKEKQNPKLSKSQIRKLKMLEEEKEKAFWLSKSIEALEKYKILEDAYSLLWSSKTIGLVCIIESLPTLNQNMFSKAGLELPYVDKSSKGRDSNNLSSSSEPEPELEEIDSRKDISKYHIGQPLIIEIEVARNALGPLASSQEPVFGKDLGPSCSSVDTVPIKEVPLKDNSTPSEEDIKNCIPKLSADDRRESNMSKGPLSASTVVHVLRPDEVENKRKDLPIVMMEQEIMEAINENFIICGETGCGKTTQVPQFLYESGFGSSQSTFRSGIIGVTQPHHVAVLATAMRVTFELGLHLGKEVGFQVRHDKKIGDRMIFY</sequence>
<dbReference type="GO" id="GO:0003724">
    <property type="term" value="F:RNA helicase activity"/>
    <property type="evidence" value="ECO:0007669"/>
    <property type="project" value="UniProtKB-EC"/>
</dbReference>
<dbReference type="GO" id="GO:0000462">
    <property type="term" value="P:maturation of SSU-rRNA from tricistronic rRNA transcript (SSU-rRNA, 5.8S rRNA, LSU-rRNA)"/>
    <property type="evidence" value="ECO:0007669"/>
    <property type="project" value="TreeGrafter"/>
</dbReference>
<keyword evidence="2" id="KW-0547">Nucleotide-binding</keyword>
<keyword evidence="8" id="KW-1185">Reference proteome</keyword>
<organism evidence="8 9">
    <name type="scientific">Herrania umbratica</name>
    <dbReference type="NCBI Taxonomy" id="108875"/>
    <lineage>
        <taxon>Eukaryota</taxon>
        <taxon>Viridiplantae</taxon>
        <taxon>Streptophyta</taxon>
        <taxon>Embryophyta</taxon>
        <taxon>Tracheophyta</taxon>
        <taxon>Spermatophyta</taxon>
        <taxon>Magnoliopsida</taxon>
        <taxon>eudicotyledons</taxon>
        <taxon>Gunneridae</taxon>
        <taxon>Pentapetalae</taxon>
        <taxon>rosids</taxon>
        <taxon>malvids</taxon>
        <taxon>Malvales</taxon>
        <taxon>Malvaceae</taxon>
        <taxon>Byttnerioideae</taxon>
        <taxon>Herrania</taxon>
    </lineage>
</organism>
<evidence type="ECO:0000256" key="7">
    <source>
        <dbReference type="SAM" id="MobiDB-lite"/>
    </source>
</evidence>
<dbReference type="OrthoDB" id="1650629at2759"/>
<evidence type="ECO:0000256" key="4">
    <source>
        <dbReference type="ARBA" id="ARBA00022806"/>
    </source>
</evidence>
<dbReference type="InterPro" id="IPR027417">
    <property type="entry name" value="P-loop_NTPase"/>
</dbReference>
<dbReference type="GO" id="GO:0005730">
    <property type="term" value="C:nucleolus"/>
    <property type="evidence" value="ECO:0007669"/>
    <property type="project" value="TreeGrafter"/>
</dbReference>
<name>A0A6J1A2F5_9ROSI</name>
<accession>A0A6J1A2F5</accession>
<dbReference type="GeneID" id="110414084"/>
<evidence type="ECO:0000256" key="5">
    <source>
        <dbReference type="ARBA" id="ARBA00022840"/>
    </source>
</evidence>